<evidence type="ECO:0000313" key="2">
    <source>
        <dbReference type="Proteomes" id="UP000540412"/>
    </source>
</evidence>
<accession>A0A7W9PH89</accession>
<dbReference type="AlphaFoldDB" id="A0A7W9PH89"/>
<evidence type="ECO:0000313" key="1">
    <source>
        <dbReference type="EMBL" id="MBB5916032.1"/>
    </source>
</evidence>
<reference evidence="1 2" key="1">
    <citation type="submission" date="2020-08" db="EMBL/GenBank/DDBJ databases">
        <title>Sequencing the genomes of 1000 actinobacteria strains.</title>
        <authorList>
            <person name="Klenk H.-P."/>
        </authorList>
    </citation>
    <scope>NUCLEOTIDE SEQUENCE [LARGE SCALE GENOMIC DNA]</scope>
    <source>
        <strain evidence="1 2">DSM 43582</strain>
    </source>
</reference>
<comment type="caution">
    <text evidence="1">The sequence shown here is derived from an EMBL/GenBank/DDBJ whole genome shotgun (WGS) entry which is preliminary data.</text>
</comment>
<proteinExistence type="predicted"/>
<protein>
    <submittedName>
        <fullName evidence="1">Uncharacterized protein</fullName>
    </submittedName>
</protein>
<dbReference type="EMBL" id="JACHIT010000002">
    <property type="protein sequence ID" value="MBB5916032.1"/>
    <property type="molecule type" value="Genomic_DNA"/>
</dbReference>
<gene>
    <name evidence="1" type="ORF">BJY24_004944</name>
</gene>
<dbReference type="Proteomes" id="UP000540412">
    <property type="component" value="Unassembled WGS sequence"/>
</dbReference>
<sequence>MGFVALGFLRTDVSRQHRSWYAAQVRCLARRLGYDLSGTIALGHSGDPVRHLLDTVARVNAEAVVVPSADHFADRVIPAALVEITDVITVAPEYTYARWATGELPVLSTP</sequence>
<organism evidence="1 2">
    <name type="scientific">Nocardia transvalensis</name>
    <dbReference type="NCBI Taxonomy" id="37333"/>
    <lineage>
        <taxon>Bacteria</taxon>
        <taxon>Bacillati</taxon>
        <taxon>Actinomycetota</taxon>
        <taxon>Actinomycetes</taxon>
        <taxon>Mycobacteriales</taxon>
        <taxon>Nocardiaceae</taxon>
        <taxon>Nocardia</taxon>
    </lineage>
</organism>
<dbReference type="RefSeq" id="WP_040748626.1">
    <property type="nucleotide sequence ID" value="NZ_JACHIT010000002.1"/>
</dbReference>
<keyword evidence="2" id="KW-1185">Reference proteome</keyword>
<name>A0A7W9PH89_9NOCA</name>